<comment type="caution">
    <text evidence="2">The sequence shown here is derived from an EMBL/GenBank/DDBJ whole genome shotgun (WGS) entry which is preliminary data.</text>
</comment>
<sequence length="100" mass="10996">MEFMPLLAESSGEKIVVLAFALLIGGGLIAAIAMIPLIGPFLAIALVFGAVSNTCDRRKGCSQNNQKDHSTYVVKLQELNPYVDQVLKYPEAEIRINYQR</sequence>
<gene>
    <name evidence="2" type="ORF">CO030_01125</name>
</gene>
<accession>A0A2M8FAL9</accession>
<evidence type="ECO:0000256" key="1">
    <source>
        <dbReference type="SAM" id="Phobius"/>
    </source>
</evidence>
<reference evidence="3" key="1">
    <citation type="submission" date="2017-09" db="EMBL/GenBank/DDBJ databases">
        <title>Depth-based differentiation of microbial function through sediment-hosted aquifers and enrichment of novel symbionts in the deep terrestrial subsurface.</title>
        <authorList>
            <person name="Probst A.J."/>
            <person name="Ladd B."/>
            <person name="Jarett J.K."/>
            <person name="Geller-Mcgrath D.E."/>
            <person name="Sieber C.M.K."/>
            <person name="Emerson J.B."/>
            <person name="Anantharaman K."/>
            <person name="Thomas B.C."/>
            <person name="Malmstrom R."/>
            <person name="Stieglmeier M."/>
            <person name="Klingl A."/>
            <person name="Woyke T."/>
            <person name="Ryan C.M."/>
            <person name="Banfield J.F."/>
        </authorList>
    </citation>
    <scope>NUCLEOTIDE SEQUENCE [LARGE SCALE GENOMIC DNA]</scope>
</reference>
<protein>
    <submittedName>
        <fullName evidence="2">Uncharacterized protein</fullName>
    </submittedName>
</protein>
<proteinExistence type="predicted"/>
<dbReference type="Proteomes" id="UP000231456">
    <property type="component" value="Unassembled WGS sequence"/>
</dbReference>
<organism evidence="2 3">
    <name type="scientific">Candidatus Magasanikbacteria bacterium CG_4_9_14_0_2_um_filter_42_11</name>
    <dbReference type="NCBI Taxonomy" id="1974643"/>
    <lineage>
        <taxon>Bacteria</taxon>
        <taxon>Candidatus Magasanikiibacteriota</taxon>
    </lineage>
</organism>
<dbReference type="EMBL" id="PFRH01000041">
    <property type="protein sequence ID" value="PJC52783.1"/>
    <property type="molecule type" value="Genomic_DNA"/>
</dbReference>
<keyword evidence="1" id="KW-1133">Transmembrane helix</keyword>
<keyword evidence="1" id="KW-0472">Membrane</keyword>
<name>A0A2M8FAL9_9BACT</name>
<dbReference type="AlphaFoldDB" id="A0A2M8FAL9"/>
<keyword evidence="1" id="KW-0812">Transmembrane</keyword>
<evidence type="ECO:0000313" key="2">
    <source>
        <dbReference type="EMBL" id="PJC52783.1"/>
    </source>
</evidence>
<evidence type="ECO:0000313" key="3">
    <source>
        <dbReference type="Proteomes" id="UP000231456"/>
    </source>
</evidence>
<feature type="transmembrane region" description="Helical" evidence="1">
    <location>
        <begin position="15"/>
        <end position="48"/>
    </location>
</feature>